<evidence type="ECO:0000256" key="1">
    <source>
        <dbReference type="SAM" id="Phobius"/>
    </source>
</evidence>
<keyword evidence="1" id="KW-0472">Membrane</keyword>
<proteinExistence type="predicted"/>
<dbReference type="CDD" id="cd14852">
    <property type="entry name" value="LD-carboxypeptidase"/>
    <property type="match status" value="1"/>
</dbReference>
<dbReference type="PANTHER" id="PTHR34385">
    <property type="entry name" value="D-ALANYL-D-ALANINE CARBOXYPEPTIDASE"/>
    <property type="match status" value="1"/>
</dbReference>
<keyword evidence="1" id="KW-0812">Transmembrane</keyword>
<feature type="domain" description="D-alanyl-D-alanine carboxypeptidase-like core" evidence="2">
    <location>
        <begin position="114"/>
        <end position="244"/>
    </location>
</feature>
<dbReference type="InterPro" id="IPR003709">
    <property type="entry name" value="VanY-like_core_dom"/>
</dbReference>
<dbReference type="Proteomes" id="UP001600165">
    <property type="component" value="Unassembled WGS sequence"/>
</dbReference>
<keyword evidence="1" id="KW-1133">Transmembrane helix</keyword>
<dbReference type="InterPro" id="IPR009045">
    <property type="entry name" value="Zn_M74/Hedgehog-like"/>
</dbReference>
<name>A0ABW6IG20_9CYAN</name>
<gene>
    <name evidence="3" type="ORF">ACFVKH_09800</name>
</gene>
<keyword evidence="3" id="KW-0378">Hydrolase</keyword>
<comment type="caution">
    <text evidence="3">The sequence shown here is derived from an EMBL/GenBank/DDBJ whole genome shotgun (WGS) entry which is preliminary data.</text>
</comment>
<dbReference type="InterPro" id="IPR052179">
    <property type="entry name" value="DD-CPase-like"/>
</dbReference>
<dbReference type="InterPro" id="IPR058193">
    <property type="entry name" value="VanY/YodJ_core_dom"/>
</dbReference>
<organism evidence="3 4">
    <name type="scientific">Almyronema epifaneia S1</name>
    <dbReference type="NCBI Taxonomy" id="2991925"/>
    <lineage>
        <taxon>Bacteria</taxon>
        <taxon>Bacillati</taxon>
        <taxon>Cyanobacteriota</taxon>
        <taxon>Cyanophyceae</taxon>
        <taxon>Nodosilineales</taxon>
        <taxon>Nodosilineaceae</taxon>
        <taxon>Almyronema</taxon>
        <taxon>Almyronema epifaneia</taxon>
    </lineage>
</organism>
<reference evidence="3 4" key="1">
    <citation type="submission" date="2024-10" db="EMBL/GenBank/DDBJ databases">
        <authorList>
            <person name="Ratan Roy A."/>
            <person name="Morales Sandoval P.H."/>
            <person name="De Los Santos Villalobos S."/>
            <person name="Chakraborty S."/>
            <person name="Mukherjee J."/>
        </authorList>
    </citation>
    <scope>NUCLEOTIDE SEQUENCE [LARGE SCALE GENOMIC DNA]</scope>
    <source>
        <strain evidence="3 4">S1</strain>
    </source>
</reference>
<dbReference type="Gene3D" id="3.30.1380.10">
    <property type="match status" value="1"/>
</dbReference>
<dbReference type="RefSeq" id="WP_377964446.1">
    <property type="nucleotide sequence ID" value="NZ_JBHZOL010000066.1"/>
</dbReference>
<evidence type="ECO:0000313" key="3">
    <source>
        <dbReference type="EMBL" id="MFE4106570.1"/>
    </source>
</evidence>
<accession>A0ABW6IG20</accession>
<dbReference type="SUPFAM" id="SSF55166">
    <property type="entry name" value="Hedgehog/DD-peptidase"/>
    <property type="match status" value="1"/>
</dbReference>
<feature type="transmembrane region" description="Helical" evidence="1">
    <location>
        <begin position="25"/>
        <end position="44"/>
    </location>
</feature>
<dbReference type="PANTHER" id="PTHR34385:SF1">
    <property type="entry name" value="PEPTIDOGLYCAN L-ALANYL-D-GLUTAMATE ENDOPEPTIDASE CWLK"/>
    <property type="match status" value="1"/>
</dbReference>
<sequence>MDDIPEALRENSMSDRSDRSLNARWFWLGIGTMIAIGLGALTAWQTASLSQSNVNGTVTQIDPATGDAARVLAPDATTSDAAATAEQVATVLGHRAYQEVPRDRLTNVVADGSIKLHKSAAAKFLDMQAQARSEGIYLRPVSGFRSFEDQDYLFFQVKADRTQTASVRAEVSAPPGYSEHHTGYAIDIADGSRPETDLEVAFENTSAFRWLQKNAARYDFELSFPKDNAQGISYEPWHWRYVGDRDSLETFYKQEATPEPTAAPTP</sequence>
<keyword evidence="3" id="KW-0121">Carboxypeptidase</keyword>
<dbReference type="GO" id="GO:0004180">
    <property type="term" value="F:carboxypeptidase activity"/>
    <property type="evidence" value="ECO:0007669"/>
    <property type="project" value="UniProtKB-KW"/>
</dbReference>
<keyword evidence="4" id="KW-1185">Reference proteome</keyword>
<dbReference type="EMBL" id="JBHZOL010000066">
    <property type="protein sequence ID" value="MFE4106570.1"/>
    <property type="molecule type" value="Genomic_DNA"/>
</dbReference>
<dbReference type="Pfam" id="PF02557">
    <property type="entry name" value="VanY"/>
    <property type="match status" value="1"/>
</dbReference>
<keyword evidence="3" id="KW-0645">Protease</keyword>
<protein>
    <submittedName>
        <fullName evidence="3">D-alanyl-D-alanine carboxypeptidase family protein</fullName>
    </submittedName>
</protein>
<evidence type="ECO:0000313" key="4">
    <source>
        <dbReference type="Proteomes" id="UP001600165"/>
    </source>
</evidence>
<evidence type="ECO:0000259" key="2">
    <source>
        <dbReference type="Pfam" id="PF02557"/>
    </source>
</evidence>